<evidence type="ECO:0000313" key="1">
    <source>
        <dbReference type="EMBL" id="KAH3830335.1"/>
    </source>
</evidence>
<reference evidence="1" key="1">
    <citation type="journal article" date="2019" name="bioRxiv">
        <title>The Genome of the Zebra Mussel, Dreissena polymorpha: A Resource for Invasive Species Research.</title>
        <authorList>
            <person name="McCartney M.A."/>
            <person name="Auch B."/>
            <person name="Kono T."/>
            <person name="Mallez S."/>
            <person name="Zhang Y."/>
            <person name="Obille A."/>
            <person name="Becker A."/>
            <person name="Abrahante J.E."/>
            <person name="Garbe J."/>
            <person name="Badalamenti J.P."/>
            <person name="Herman A."/>
            <person name="Mangelson H."/>
            <person name="Liachko I."/>
            <person name="Sullivan S."/>
            <person name="Sone E.D."/>
            <person name="Koren S."/>
            <person name="Silverstein K.A.T."/>
            <person name="Beckman K.B."/>
            <person name="Gohl D.M."/>
        </authorList>
    </citation>
    <scope>NUCLEOTIDE SEQUENCE</scope>
    <source>
        <strain evidence="1">Duluth1</strain>
        <tissue evidence="1">Whole animal</tissue>
    </source>
</reference>
<dbReference type="EMBL" id="JAIWYP010000004">
    <property type="protein sequence ID" value="KAH3830335.1"/>
    <property type="molecule type" value="Genomic_DNA"/>
</dbReference>
<evidence type="ECO:0000313" key="2">
    <source>
        <dbReference type="Proteomes" id="UP000828390"/>
    </source>
</evidence>
<dbReference type="AlphaFoldDB" id="A0A9D4H8B3"/>
<accession>A0A9D4H8B3</accession>
<protein>
    <submittedName>
        <fullName evidence="1">Uncharacterized protein</fullName>
    </submittedName>
</protein>
<proteinExistence type="predicted"/>
<comment type="caution">
    <text evidence="1">The sequence shown here is derived from an EMBL/GenBank/DDBJ whole genome shotgun (WGS) entry which is preliminary data.</text>
</comment>
<name>A0A9D4H8B3_DREPO</name>
<reference evidence="1" key="2">
    <citation type="submission" date="2020-11" db="EMBL/GenBank/DDBJ databases">
        <authorList>
            <person name="McCartney M.A."/>
            <person name="Auch B."/>
            <person name="Kono T."/>
            <person name="Mallez S."/>
            <person name="Becker A."/>
            <person name="Gohl D.M."/>
            <person name="Silverstein K.A.T."/>
            <person name="Koren S."/>
            <person name="Bechman K.B."/>
            <person name="Herman A."/>
            <person name="Abrahante J.E."/>
            <person name="Garbe J."/>
        </authorList>
    </citation>
    <scope>NUCLEOTIDE SEQUENCE</scope>
    <source>
        <strain evidence="1">Duluth1</strain>
        <tissue evidence="1">Whole animal</tissue>
    </source>
</reference>
<keyword evidence="2" id="KW-1185">Reference proteome</keyword>
<gene>
    <name evidence="1" type="ORF">DPMN_103577</name>
</gene>
<organism evidence="1 2">
    <name type="scientific">Dreissena polymorpha</name>
    <name type="common">Zebra mussel</name>
    <name type="synonym">Mytilus polymorpha</name>
    <dbReference type="NCBI Taxonomy" id="45954"/>
    <lineage>
        <taxon>Eukaryota</taxon>
        <taxon>Metazoa</taxon>
        <taxon>Spiralia</taxon>
        <taxon>Lophotrochozoa</taxon>
        <taxon>Mollusca</taxon>
        <taxon>Bivalvia</taxon>
        <taxon>Autobranchia</taxon>
        <taxon>Heteroconchia</taxon>
        <taxon>Euheterodonta</taxon>
        <taxon>Imparidentia</taxon>
        <taxon>Neoheterodontei</taxon>
        <taxon>Myida</taxon>
        <taxon>Dreissenoidea</taxon>
        <taxon>Dreissenidae</taxon>
        <taxon>Dreissena</taxon>
    </lineage>
</organism>
<dbReference type="Proteomes" id="UP000828390">
    <property type="component" value="Unassembled WGS sequence"/>
</dbReference>
<sequence length="60" mass="6469">MLREVVVKAFKITKIVELPGGFATLTPQAGCWGRGGGILKDLLGVQEDARAPDWCRAKPC</sequence>